<dbReference type="Gramene" id="PRQ58205">
    <property type="protein sequence ID" value="PRQ58205"/>
    <property type="gene ID" value="RchiOBHm_Chr1g0356731"/>
</dbReference>
<evidence type="ECO:0000313" key="1">
    <source>
        <dbReference type="EMBL" id="PRQ58205.1"/>
    </source>
</evidence>
<sequence length="54" mass="5958">MSTCCIPFFSSSVLSKETSAPCFPWVAFGITQMKRKCKGSKVLDVNADAKVQRK</sequence>
<dbReference type="Proteomes" id="UP000238479">
    <property type="component" value="Chromosome 1"/>
</dbReference>
<evidence type="ECO:0000313" key="2">
    <source>
        <dbReference type="Proteomes" id="UP000238479"/>
    </source>
</evidence>
<accession>A0A2P6SHN4</accession>
<dbReference type="AlphaFoldDB" id="A0A2P6SHN4"/>
<protein>
    <submittedName>
        <fullName evidence="1">Uncharacterized protein</fullName>
    </submittedName>
</protein>
<proteinExistence type="predicted"/>
<comment type="caution">
    <text evidence="1">The sequence shown here is derived from an EMBL/GenBank/DDBJ whole genome shotgun (WGS) entry which is preliminary data.</text>
</comment>
<dbReference type="EMBL" id="PDCK01000039">
    <property type="protein sequence ID" value="PRQ58205.1"/>
    <property type="molecule type" value="Genomic_DNA"/>
</dbReference>
<gene>
    <name evidence="1" type="ORF">RchiOBHm_Chr1g0356731</name>
</gene>
<organism evidence="1 2">
    <name type="scientific">Rosa chinensis</name>
    <name type="common">China rose</name>
    <dbReference type="NCBI Taxonomy" id="74649"/>
    <lineage>
        <taxon>Eukaryota</taxon>
        <taxon>Viridiplantae</taxon>
        <taxon>Streptophyta</taxon>
        <taxon>Embryophyta</taxon>
        <taxon>Tracheophyta</taxon>
        <taxon>Spermatophyta</taxon>
        <taxon>Magnoliopsida</taxon>
        <taxon>eudicotyledons</taxon>
        <taxon>Gunneridae</taxon>
        <taxon>Pentapetalae</taxon>
        <taxon>rosids</taxon>
        <taxon>fabids</taxon>
        <taxon>Rosales</taxon>
        <taxon>Rosaceae</taxon>
        <taxon>Rosoideae</taxon>
        <taxon>Rosoideae incertae sedis</taxon>
        <taxon>Rosa</taxon>
    </lineage>
</organism>
<reference evidence="1 2" key="1">
    <citation type="journal article" date="2018" name="Nat. Genet.">
        <title>The Rosa genome provides new insights in the design of modern roses.</title>
        <authorList>
            <person name="Bendahmane M."/>
        </authorList>
    </citation>
    <scope>NUCLEOTIDE SEQUENCE [LARGE SCALE GENOMIC DNA]</scope>
    <source>
        <strain evidence="2">cv. Old Blush</strain>
    </source>
</reference>
<name>A0A2P6SHN4_ROSCH</name>
<keyword evidence="2" id="KW-1185">Reference proteome</keyword>